<proteinExistence type="predicted"/>
<gene>
    <name evidence="2" type="ordered locus">BH2686</name>
</gene>
<name>Q9K9G1_HALH5</name>
<accession>Q9K9G1</accession>
<dbReference type="Proteomes" id="UP000001258">
    <property type="component" value="Chromosome"/>
</dbReference>
<dbReference type="PIR" id="F83985">
    <property type="entry name" value="F83985"/>
</dbReference>
<protein>
    <submittedName>
        <fullName evidence="2">BH2686 protein</fullName>
    </submittedName>
</protein>
<evidence type="ECO:0000256" key="1">
    <source>
        <dbReference type="SAM" id="MobiDB-lite"/>
    </source>
</evidence>
<dbReference type="EMBL" id="BA000004">
    <property type="protein sequence ID" value="BAB06405.1"/>
    <property type="molecule type" value="Genomic_DNA"/>
</dbReference>
<organism evidence="2 3">
    <name type="scientific">Halalkalibacterium halodurans (strain ATCC BAA-125 / DSM 18197 / FERM 7344 / JCM 9153 / C-125)</name>
    <name type="common">Bacillus halodurans</name>
    <dbReference type="NCBI Taxonomy" id="272558"/>
    <lineage>
        <taxon>Bacteria</taxon>
        <taxon>Bacillati</taxon>
        <taxon>Bacillota</taxon>
        <taxon>Bacilli</taxon>
        <taxon>Bacillales</taxon>
        <taxon>Bacillaceae</taxon>
        <taxon>Halalkalibacterium (ex Joshi et al. 2022)</taxon>
    </lineage>
</organism>
<dbReference type="InterPro" id="IPR025100">
    <property type="entry name" value="DUF4025"/>
</dbReference>
<keyword evidence="3" id="KW-1185">Reference proteome</keyword>
<evidence type="ECO:0000313" key="3">
    <source>
        <dbReference type="Proteomes" id="UP000001258"/>
    </source>
</evidence>
<evidence type="ECO:0000313" key="2">
    <source>
        <dbReference type="EMBL" id="BAB06405.1"/>
    </source>
</evidence>
<dbReference type="GeneID" id="87598199"/>
<feature type="compositionally biased region" description="Basic and acidic residues" evidence="1">
    <location>
        <begin position="1"/>
        <end position="12"/>
    </location>
</feature>
<dbReference type="AlphaFoldDB" id="Q9K9G1"/>
<dbReference type="KEGG" id="bha:BH2686"/>
<reference evidence="2 3" key="1">
    <citation type="journal article" date="2000" name="Nucleic Acids Res.">
        <title>Complete genome sequence of the alkaliphilic bacterium Bacillus halodurans and genomic sequence comparison with Bacillus subtilis.</title>
        <authorList>
            <person name="Takami H."/>
            <person name="Nakasone K."/>
            <person name="Takaki Y."/>
            <person name="Maeno G."/>
            <person name="Sasaki R."/>
            <person name="Masui N."/>
            <person name="Fuji F."/>
            <person name="Hirama C."/>
            <person name="Nakamura Y."/>
            <person name="Ogasawara N."/>
            <person name="Kuhara S."/>
            <person name="Horikoshi K."/>
        </authorList>
    </citation>
    <scope>NUCLEOTIDE SEQUENCE [LARGE SCALE GENOMIC DNA]</scope>
    <source>
        <strain evidence="3">ATCC BAA-125 / DSM 18197 / FERM 7344 / JCM 9153 / C-125</strain>
    </source>
</reference>
<dbReference type="RefSeq" id="WP_010898835.1">
    <property type="nucleotide sequence ID" value="NC_002570.2"/>
</dbReference>
<dbReference type="Pfam" id="PF13217">
    <property type="entry name" value="DUF4025"/>
    <property type="match status" value="1"/>
</dbReference>
<feature type="compositionally biased region" description="Polar residues" evidence="1">
    <location>
        <begin position="13"/>
        <end position="25"/>
    </location>
</feature>
<dbReference type="HOGENOM" id="CLU_3076742_0_0_9"/>
<feature type="region of interest" description="Disordered" evidence="1">
    <location>
        <begin position="1"/>
        <end position="52"/>
    </location>
</feature>
<sequence>MGKEDQQHEQVSMKEQTNGKMSGNDLTHEQVEDVYMEGTIEDKLDRGGEERK</sequence>
<feature type="compositionally biased region" description="Basic and acidic residues" evidence="1">
    <location>
        <begin position="40"/>
        <end position="52"/>
    </location>
</feature>